<accession>A0A197JIC6</accession>
<evidence type="ECO:0000256" key="1">
    <source>
        <dbReference type="SAM" id="MobiDB-lite"/>
    </source>
</evidence>
<organism evidence="2 3">
    <name type="scientific">Linnemannia elongata AG-77</name>
    <dbReference type="NCBI Taxonomy" id="1314771"/>
    <lineage>
        <taxon>Eukaryota</taxon>
        <taxon>Fungi</taxon>
        <taxon>Fungi incertae sedis</taxon>
        <taxon>Mucoromycota</taxon>
        <taxon>Mortierellomycotina</taxon>
        <taxon>Mortierellomycetes</taxon>
        <taxon>Mortierellales</taxon>
        <taxon>Mortierellaceae</taxon>
        <taxon>Linnemannia</taxon>
    </lineage>
</organism>
<dbReference type="Proteomes" id="UP000078512">
    <property type="component" value="Unassembled WGS sequence"/>
</dbReference>
<proteinExistence type="predicted"/>
<sequence>MNQNTSNQSQSDSAQRSSHQQQESKASALKQQQQESKASALKQQQQEQRSETPSHAGQSNIEAPMSGSKMCGHAFDCDCSTETAIHASEEHAPRTNTSAHSLQNHPYWSL</sequence>
<dbReference type="AlphaFoldDB" id="A0A197JIC6"/>
<dbReference type="OrthoDB" id="2351672at2759"/>
<evidence type="ECO:0000313" key="3">
    <source>
        <dbReference type="Proteomes" id="UP000078512"/>
    </source>
</evidence>
<feature type="compositionally biased region" description="Low complexity" evidence="1">
    <location>
        <begin position="1"/>
        <end position="11"/>
    </location>
</feature>
<evidence type="ECO:0000313" key="2">
    <source>
        <dbReference type="EMBL" id="OAQ24733.1"/>
    </source>
</evidence>
<protein>
    <submittedName>
        <fullName evidence="2">Uncharacterized protein</fullName>
    </submittedName>
</protein>
<feature type="region of interest" description="Disordered" evidence="1">
    <location>
        <begin position="1"/>
        <end position="74"/>
    </location>
</feature>
<gene>
    <name evidence="2" type="ORF">K457DRAFT_23864</name>
</gene>
<reference evidence="2 3" key="1">
    <citation type="submission" date="2016-05" db="EMBL/GenBank/DDBJ databases">
        <title>Genome sequencing reveals origins of a unique bacterial endosymbiosis in the earliest lineages of terrestrial Fungi.</title>
        <authorList>
            <consortium name="DOE Joint Genome Institute"/>
            <person name="Uehling J."/>
            <person name="Gryganskyi A."/>
            <person name="Hameed K."/>
            <person name="Tschaplinski T."/>
            <person name="Misztal P."/>
            <person name="Wu S."/>
            <person name="Desiro A."/>
            <person name="Vande Pol N."/>
            <person name="Du Z.-Y."/>
            <person name="Zienkiewicz A."/>
            <person name="Zienkiewicz K."/>
            <person name="Morin E."/>
            <person name="Tisserant E."/>
            <person name="Splivallo R."/>
            <person name="Hainaut M."/>
            <person name="Henrissat B."/>
            <person name="Ohm R."/>
            <person name="Kuo A."/>
            <person name="Yan J."/>
            <person name="Lipzen A."/>
            <person name="Nolan M."/>
            <person name="Labutti K."/>
            <person name="Barry K."/>
            <person name="Goldstein A."/>
            <person name="Labbe J."/>
            <person name="Schadt C."/>
            <person name="Tuskan G."/>
            <person name="Grigoriev I."/>
            <person name="Martin F."/>
            <person name="Vilgalys R."/>
            <person name="Bonito G."/>
        </authorList>
    </citation>
    <scope>NUCLEOTIDE SEQUENCE [LARGE SCALE GENOMIC DNA]</scope>
    <source>
        <strain evidence="2 3">AG-77</strain>
    </source>
</reference>
<dbReference type="EMBL" id="KV442089">
    <property type="protein sequence ID" value="OAQ24733.1"/>
    <property type="molecule type" value="Genomic_DNA"/>
</dbReference>
<feature type="region of interest" description="Disordered" evidence="1">
    <location>
        <begin position="90"/>
        <end position="110"/>
    </location>
</feature>
<feature type="compositionally biased region" description="Polar residues" evidence="1">
    <location>
        <begin position="12"/>
        <end position="61"/>
    </location>
</feature>
<name>A0A197JIC6_9FUNG</name>
<keyword evidence="3" id="KW-1185">Reference proteome</keyword>
<feature type="compositionally biased region" description="Polar residues" evidence="1">
    <location>
        <begin position="94"/>
        <end position="110"/>
    </location>
</feature>